<name>A0A829R9A4_LISGR</name>
<feature type="transmembrane region" description="Helical" evidence="1">
    <location>
        <begin position="239"/>
        <end position="256"/>
    </location>
</feature>
<dbReference type="AlphaFoldDB" id="A0A829R9A4"/>
<sequence length="261" mass="29708">MIDEIENRKKNIALLITTMIFMLTFALFPMPNFGVMLYGGKEVGMLPVPIAVFQGFMALLFFLIARYLLKVIFGFSWKKMKYFLIFGWPALLIAIYNVIFISDHTLFNYSIGTGLGGLTLAFVSALFIGFFEELIFRGGLLNSFLVLFNKHKNGPLLAILVSSVLFGIVHLMNFGWQGYWDTINQVISAVPAGIFFAVIYYKTKNLLIPVLLHAIIDTTDIFFKLYIDASVGIMHGLDWTTVAFSSIFLVVSWWMWKREDV</sequence>
<feature type="transmembrane region" description="Helical" evidence="1">
    <location>
        <begin position="182"/>
        <end position="201"/>
    </location>
</feature>
<keyword evidence="1" id="KW-0812">Transmembrane</keyword>
<feature type="transmembrane region" description="Helical" evidence="1">
    <location>
        <begin position="81"/>
        <end position="102"/>
    </location>
</feature>
<feature type="transmembrane region" description="Helical" evidence="1">
    <location>
        <begin position="114"/>
        <end position="135"/>
    </location>
</feature>
<comment type="caution">
    <text evidence="3">The sequence shown here is derived from an EMBL/GenBank/DDBJ whole genome shotgun (WGS) entry which is preliminary data.</text>
</comment>
<dbReference type="Pfam" id="PF02517">
    <property type="entry name" value="Rce1-like"/>
    <property type="match status" value="1"/>
</dbReference>
<protein>
    <submittedName>
        <fullName evidence="3">Abortive infection protein</fullName>
    </submittedName>
</protein>
<dbReference type="Proteomes" id="UP000019251">
    <property type="component" value="Unassembled WGS sequence"/>
</dbReference>
<keyword evidence="1" id="KW-0472">Membrane</keyword>
<feature type="transmembrane region" description="Helical" evidence="1">
    <location>
        <begin position="50"/>
        <end position="69"/>
    </location>
</feature>
<dbReference type="InterPro" id="IPR052710">
    <property type="entry name" value="CAAX_protease"/>
</dbReference>
<dbReference type="InterPro" id="IPR003675">
    <property type="entry name" value="Rce1/LyrA-like_dom"/>
</dbReference>
<dbReference type="GO" id="GO:0004175">
    <property type="term" value="F:endopeptidase activity"/>
    <property type="evidence" value="ECO:0007669"/>
    <property type="project" value="UniProtKB-ARBA"/>
</dbReference>
<feature type="domain" description="CAAX prenyl protease 2/Lysostaphin resistance protein A-like" evidence="2">
    <location>
        <begin position="118"/>
        <end position="218"/>
    </location>
</feature>
<evidence type="ECO:0000313" key="4">
    <source>
        <dbReference type="Proteomes" id="UP000019251"/>
    </source>
</evidence>
<feature type="transmembrane region" description="Helical" evidence="1">
    <location>
        <begin position="206"/>
        <end position="227"/>
    </location>
</feature>
<feature type="transmembrane region" description="Helical" evidence="1">
    <location>
        <begin position="156"/>
        <end position="176"/>
    </location>
</feature>
<proteinExistence type="predicted"/>
<evidence type="ECO:0000313" key="3">
    <source>
        <dbReference type="EMBL" id="EUJ28704.1"/>
    </source>
</evidence>
<dbReference type="PANTHER" id="PTHR36435">
    <property type="entry name" value="SLR1288 PROTEIN"/>
    <property type="match status" value="1"/>
</dbReference>
<dbReference type="GO" id="GO:0080120">
    <property type="term" value="P:CAAX-box protein maturation"/>
    <property type="evidence" value="ECO:0007669"/>
    <property type="project" value="UniProtKB-ARBA"/>
</dbReference>
<feature type="transmembrane region" description="Helical" evidence="1">
    <location>
        <begin position="12"/>
        <end position="30"/>
    </location>
</feature>
<evidence type="ECO:0000256" key="1">
    <source>
        <dbReference type="SAM" id="Phobius"/>
    </source>
</evidence>
<organism evidence="3 4">
    <name type="scientific">Listeria grayi FSL F6-1183</name>
    <dbReference type="NCBI Taxonomy" id="1265827"/>
    <lineage>
        <taxon>Bacteria</taxon>
        <taxon>Bacillati</taxon>
        <taxon>Bacillota</taxon>
        <taxon>Bacilli</taxon>
        <taxon>Bacillales</taxon>
        <taxon>Listeriaceae</taxon>
        <taxon>Listeria</taxon>
    </lineage>
</organism>
<accession>A0A829R9A4</accession>
<evidence type="ECO:0000259" key="2">
    <source>
        <dbReference type="Pfam" id="PF02517"/>
    </source>
</evidence>
<dbReference type="PANTHER" id="PTHR36435:SF1">
    <property type="entry name" value="CAAX AMINO TERMINAL PROTEASE FAMILY PROTEIN"/>
    <property type="match status" value="1"/>
</dbReference>
<dbReference type="RefSeq" id="WP_052009134.1">
    <property type="nucleotide sequence ID" value="NZ_AODG01000007.1"/>
</dbReference>
<reference evidence="3 4" key="1">
    <citation type="submission" date="2012-12" db="EMBL/GenBank/DDBJ databases">
        <title>Novel taxa of Listeriaceae from agricultural environments in the United States.</title>
        <authorList>
            <person name="den Bakker H.C."/>
            <person name="Allred A."/>
            <person name="Warchocki S."/>
            <person name="Wright E.M."/>
            <person name="Burrell A."/>
            <person name="Nightingale K.K."/>
            <person name="Kephart D."/>
            <person name="Wiedmann M."/>
        </authorList>
    </citation>
    <scope>NUCLEOTIDE SEQUENCE [LARGE SCALE GENOMIC DNA]</scope>
    <source>
        <strain evidence="3 4">FSL F6-1183</strain>
    </source>
</reference>
<gene>
    <name evidence="3" type="ORF">LMUR_06447</name>
</gene>
<dbReference type="EMBL" id="AODG01000007">
    <property type="protein sequence ID" value="EUJ28704.1"/>
    <property type="molecule type" value="Genomic_DNA"/>
</dbReference>
<keyword evidence="1" id="KW-1133">Transmembrane helix</keyword>